<evidence type="ECO:0000313" key="3">
    <source>
        <dbReference type="Proteomes" id="UP000193920"/>
    </source>
</evidence>
<name>A0A1Y2AKB9_9FUNG</name>
<feature type="non-terminal residue" evidence="2">
    <location>
        <position position="1"/>
    </location>
</feature>
<dbReference type="OrthoDB" id="14833at2759"/>
<gene>
    <name evidence="2" type="ORF">LY90DRAFT_337480</name>
</gene>
<evidence type="ECO:0000256" key="1">
    <source>
        <dbReference type="ARBA" id="ARBA00008842"/>
    </source>
</evidence>
<dbReference type="STRING" id="1754190.A0A1Y2AKB9"/>
<dbReference type="PANTHER" id="PTHR10972">
    <property type="entry name" value="OXYSTEROL-BINDING PROTEIN-RELATED"/>
    <property type="match status" value="1"/>
</dbReference>
<feature type="non-terminal residue" evidence="2">
    <location>
        <position position="156"/>
    </location>
</feature>
<dbReference type="PANTHER" id="PTHR10972:SF102">
    <property type="entry name" value="OXYSTEROL-BINDING PROTEIN"/>
    <property type="match status" value="1"/>
</dbReference>
<organism evidence="2 3">
    <name type="scientific">Neocallimastix californiae</name>
    <dbReference type="NCBI Taxonomy" id="1754190"/>
    <lineage>
        <taxon>Eukaryota</taxon>
        <taxon>Fungi</taxon>
        <taxon>Fungi incertae sedis</taxon>
        <taxon>Chytridiomycota</taxon>
        <taxon>Chytridiomycota incertae sedis</taxon>
        <taxon>Neocallimastigomycetes</taxon>
        <taxon>Neocallimastigales</taxon>
        <taxon>Neocallimastigaceae</taxon>
        <taxon>Neocallimastix</taxon>
    </lineage>
</organism>
<accession>A0A1Y2AKB9</accession>
<dbReference type="EMBL" id="MCOG01000239">
    <property type="protein sequence ID" value="ORY23018.1"/>
    <property type="molecule type" value="Genomic_DNA"/>
</dbReference>
<dbReference type="Gene3D" id="2.40.160.120">
    <property type="match status" value="1"/>
</dbReference>
<dbReference type="InterPro" id="IPR000648">
    <property type="entry name" value="Oxysterol-bd"/>
</dbReference>
<protein>
    <submittedName>
        <fullName evidence="2">Oxysterol-binding protein</fullName>
    </submittedName>
</protein>
<evidence type="ECO:0000313" key="2">
    <source>
        <dbReference type="EMBL" id="ORY23018.1"/>
    </source>
</evidence>
<dbReference type="Pfam" id="PF01237">
    <property type="entry name" value="Oxysterol_BP"/>
    <property type="match status" value="1"/>
</dbReference>
<sequence length="156" mass="18192">IIRNIYLQLNSGVSIHDVSLPIFICEPRSMLEKISDFMCYPQFIIRVPYLENSLQRFVGIVRFVLSCWSLNPHVVKKPFNPVLGEYFRARWKFSDNSYGYYVGEQTSFNPPISSYYFCNPENGIVIHGEVRPKTKFFGTNLKTFLNGGNKIIFHKH</sequence>
<keyword evidence="3" id="KW-1185">Reference proteome</keyword>
<reference evidence="2 3" key="1">
    <citation type="submission" date="2016-08" db="EMBL/GenBank/DDBJ databases">
        <title>A Parts List for Fungal Cellulosomes Revealed by Comparative Genomics.</title>
        <authorList>
            <consortium name="DOE Joint Genome Institute"/>
            <person name="Haitjema C.H."/>
            <person name="Gilmore S.P."/>
            <person name="Henske J.K."/>
            <person name="Solomon K.V."/>
            <person name="De Groot R."/>
            <person name="Kuo A."/>
            <person name="Mondo S.J."/>
            <person name="Salamov A.A."/>
            <person name="Labutti K."/>
            <person name="Zhao Z."/>
            <person name="Chiniquy J."/>
            <person name="Barry K."/>
            <person name="Brewer H.M."/>
            <person name="Purvine S.O."/>
            <person name="Wright A.T."/>
            <person name="Boxma B."/>
            <person name="Van Alen T."/>
            <person name="Hackstein J.H."/>
            <person name="Baker S.E."/>
            <person name="Grigoriev I.V."/>
            <person name="O'Malley M.A."/>
        </authorList>
    </citation>
    <scope>NUCLEOTIDE SEQUENCE [LARGE SCALE GENOMIC DNA]</scope>
    <source>
        <strain evidence="2 3">G1</strain>
    </source>
</reference>
<dbReference type="GO" id="GO:0016020">
    <property type="term" value="C:membrane"/>
    <property type="evidence" value="ECO:0007669"/>
    <property type="project" value="TreeGrafter"/>
</dbReference>
<dbReference type="Proteomes" id="UP000193920">
    <property type="component" value="Unassembled WGS sequence"/>
</dbReference>
<dbReference type="SUPFAM" id="SSF144000">
    <property type="entry name" value="Oxysterol-binding protein-like"/>
    <property type="match status" value="1"/>
</dbReference>
<comment type="similarity">
    <text evidence="1">Belongs to the OSBP family.</text>
</comment>
<dbReference type="GO" id="GO:0005829">
    <property type="term" value="C:cytosol"/>
    <property type="evidence" value="ECO:0007669"/>
    <property type="project" value="TreeGrafter"/>
</dbReference>
<dbReference type="AlphaFoldDB" id="A0A1Y2AKB9"/>
<dbReference type="GO" id="GO:0032934">
    <property type="term" value="F:sterol binding"/>
    <property type="evidence" value="ECO:0007669"/>
    <property type="project" value="TreeGrafter"/>
</dbReference>
<dbReference type="InterPro" id="IPR037239">
    <property type="entry name" value="OSBP_sf"/>
</dbReference>
<comment type="caution">
    <text evidence="2">The sequence shown here is derived from an EMBL/GenBank/DDBJ whole genome shotgun (WGS) entry which is preliminary data.</text>
</comment>
<dbReference type="Gene3D" id="1.10.287.2720">
    <property type="match status" value="1"/>
</dbReference>
<proteinExistence type="inferred from homology"/>